<keyword evidence="5 13" id="KW-0489">Methyltransferase</keyword>
<evidence type="ECO:0000256" key="12">
    <source>
        <dbReference type="ARBA" id="ARBA00023656"/>
    </source>
</evidence>
<dbReference type="Proteomes" id="UP000695007">
    <property type="component" value="Unplaced"/>
</dbReference>
<evidence type="ECO:0000256" key="7">
    <source>
        <dbReference type="ARBA" id="ARBA00022691"/>
    </source>
</evidence>
<evidence type="ECO:0000256" key="4">
    <source>
        <dbReference type="ARBA" id="ARBA00012151"/>
    </source>
</evidence>
<keyword evidence="7 13" id="KW-0949">S-adenosyl-L-methionine</keyword>
<dbReference type="RefSeq" id="XP_011496046.1">
    <property type="nucleotide sequence ID" value="XM_011497744.1"/>
</dbReference>
<dbReference type="InterPro" id="IPR025770">
    <property type="entry name" value="PPMT_MeTrfase"/>
</dbReference>
<dbReference type="PROSITE" id="PS51564">
    <property type="entry name" value="SAM_ICMT"/>
    <property type="match status" value="1"/>
</dbReference>
<feature type="transmembrane region" description="Helical" evidence="13">
    <location>
        <begin position="213"/>
        <end position="236"/>
    </location>
</feature>
<dbReference type="KEGG" id="csol:105360746"/>
<feature type="transmembrane region" description="Helical" evidence="13">
    <location>
        <begin position="33"/>
        <end position="54"/>
    </location>
</feature>
<evidence type="ECO:0000256" key="5">
    <source>
        <dbReference type="ARBA" id="ARBA00022603"/>
    </source>
</evidence>
<dbReference type="PANTHER" id="PTHR12714:SF9">
    <property type="entry name" value="PROTEIN-S-ISOPRENYLCYSTEINE O-METHYLTRANSFERASE"/>
    <property type="match status" value="1"/>
</dbReference>
<keyword evidence="14" id="KW-1185">Reference proteome</keyword>
<dbReference type="GO" id="GO:0005789">
    <property type="term" value="C:endoplasmic reticulum membrane"/>
    <property type="evidence" value="ECO:0007669"/>
    <property type="project" value="UniProtKB-SubCell"/>
</dbReference>
<dbReference type="Gene3D" id="1.20.120.1630">
    <property type="match status" value="1"/>
</dbReference>
<keyword evidence="8 13" id="KW-0812">Transmembrane</keyword>
<dbReference type="InterPro" id="IPR007269">
    <property type="entry name" value="ICMT_MeTrfase"/>
</dbReference>
<comment type="catalytic activity">
    <reaction evidence="1 13">
        <text>[protein]-C-terminal S-[(2E,6E)-farnesyl]-L-cysteine + S-adenosyl-L-methionine = [protein]-C-terminal S-[(2E,6E)-farnesyl]-L-cysteine methyl ester + S-adenosyl-L-homocysteine</text>
        <dbReference type="Rhea" id="RHEA:21672"/>
        <dbReference type="Rhea" id="RHEA-COMP:12125"/>
        <dbReference type="Rhea" id="RHEA-COMP:12126"/>
        <dbReference type="ChEBI" id="CHEBI:57856"/>
        <dbReference type="ChEBI" id="CHEBI:59789"/>
        <dbReference type="ChEBI" id="CHEBI:90510"/>
        <dbReference type="ChEBI" id="CHEBI:90511"/>
        <dbReference type="EC" id="2.1.1.100"/>
    </reaction>
</comment>
<reference evidence="15" key="1">
    <citation type="submission" date="2025-08" db="UniProtKB">
        <authorList>
            <consortium name="RefSeq"/>
        </authorList>
    </citation>
    <scope>IDENTIFICATION</scope>
</reference>
<comment type="function">
    <text evidence="11">Catalyzes the post-translational methylation of isoprenylated C-terminal cysteine residues.</text>
</comment>
<organism evidence="14 15">
    <name type="scientific">Ceratosolen solmsi marchali</name>
    <dbReference type="NCBI Taxonomy" id="326594"/>
    <lineage>
        <taxon>Eukaryota</taxon>
        <taxon>Metazoa</taxon>
        <taxon>Ecdysozoa</taxon>
        <taxon>Arthropoda</taxon>
        <taxon>Hexapoda</taxon>
        <taxon>Insecta</taxon>
        <taxon>Pterygota</taxon>
        <taxon>Neoptera</taxon>
        <taxon>Endopterygota</taxon>
        <taxon>Hymenoptera</taxon>
        <taxon>Apocrita</taxon>
        <taxon>Proctotrupomorpha</taxon>
        <taxon>Chalcidoidea</taxon>
        <taxon>Agaonidae</taxon>
        <taxon>Agaoninae</taxon>
        <taxon>Ceratosolen</taxon>
    </lineage>
</organism>
<comment type="subcellular location">
    <subcellularLocation>
        <location evidence="13">Endoplasmic reticulum membrane</location>
        <topology evidence="13">Multi-pass membrane protein</topology>
    </subcellularLocation>
    <subcellularLocation>
        <location evidence="2">Membrane</location>
        <topology evidence="2">Multi-pass membrane protein</topology>
    </subcellularLocation>
</comment>
<evidence type="ECO:0000256" key="3">
    <source>
        <dbReference type="ARBA" id="ARBA00009140"/>
    </source>
</evidence>
<feature type="transmembrane region" description="Helical" evidence="13">
    <location>
        <begin position="6"/>
        <end position="26"/>
    </location>
</feature>
<dbReference type="PANTHER" id="PTHR12714">
    <property type="entry name" value="PROTEIN-S ISOPRENYLCYSTEINE O-METHYLTRANSFERASE"/>
    <property type="match status" value="1"/>
</dbReference>
<evidence type="ECO:0000256" key="9">
    <source>
        <dbReference type="ARBA" id="ARBA00022989"/>
    </source>
</evidence>
<keyword evidence="6" id="KW-0808">Transferase</keyword>
<evidence type="ECO:0000256" key="6">
    <source>
        <dbReference type="ARBA" id="ARBA00022679"/>
    </source>
</evidence>
<evidence type="ECO:0000256" key="10">
    <source>
        <dbReference type="ARBA" id="ARBA00023136"/>
    </source>
</evidence>
<feature type="transmembrane region" description="Helical" evidence="13">
    <location>
        <begin position="90"/>
        <end position="110"/>
    </location>
</feature>
<dbReference type="Pfam" id="PF04140">
    <property type="entry name" value="ICMT"/>
    <property type="match status" value="1"/>
</dbReference>
<keyword evidence="10 13" id="KW-0472">Membrane</keyword>
<sequence length="279" mass="32639">MYYYGFVALITFVISVLCDSLSIVLWYNWYSNIISYTWINIIIYGILCLFFKIIHNSPTYDVTVRALFLGQSFSSGIILYITGSQSWKLFGIYAAVLSTFHFTEFLAIAFTNPKVLSSDTFVINHSFEYTLAATASWAEFLLERYYFTKIKESRWIMLLGLLFCLIGEIFRKTAILTAKHNFNHIIQNKKTIDHKLITHGVYRMCRHPSYVGWFYWSVGTQLILQNPLCLITYALISWKFFHDRILIEEINLIEFFGFSYIQYQDKVGTGLPFILGCKR</sequence>
<dbReference type="GeneID" id="105360746"/>
<name>A0AAJ6YDH0_9HYME</name>
<protein>
    <recommendedName>
        <fullName evidence="12 13">Protein-S-isoprenylcysteine O-methyltransferase</fullName>
        <ecNumber evidence="4 13">2.1.1.100</ecNumber>
    </recommendedName>
</protein>
<feature type="transmembrane region" description="Helical" evidence="13">
    <location>
        <begin position="66"/>
        <end position="83"/>
    </location>
</feature>
<evidence type="ECO:0000256" key="2">
    <source>
        <dbReference type="ARBA" id="ARBA00004141"/>
    </source>
</evidence>
<gene>
    <name evidence="15" type="primary">LOC105360746</name>
</gene>
<dbReference type="CTD" id="136030347"/>
<dbReference type="GO" id="GO:0004671">
    <property type="term" value="F:protein C-terminal S-isoprenylcysteine carboxyl O-methyltransferase activity"/>
    <property type="evidence" value="ECO:0007669"/>
    <property type="project" value="UniProtKB-EC"/>
</dbReference>
<evidence type="ECO:0000313" key="14">
    <source>
        <dbReference type="Proteomes" id="UP000695007"/>
    </source>
</evidence>
<feature type="transmembrane region" description="Helical" evidence="13">
    <location>
        <begin position="154"/>
        <end position="170"/>
    </location>
</feature>
<evidence type="ECO:0000256" key="11">
    <source>
        <dbReference type="ARBA" id="ARBA00023572"/>
    </source>
</evidence>
<evidence type="ECO:0000313" key="15">
    <source>
        <dbReference type="RefSeq" id="XP_011496046.1"/>
    </source>
</evidence>
<evidence type="ECO:0000256" key="8">
    <source>
        <dbReference type="ARBA" id="ARBA00022692"/>
    </source>
</evidence>
<accession>A0AAJ6YDH0</accession>
<dbReference type="EC" id="2.1.1.100" evidence="4 13"/>
<comment type="similarity">
    <text evidence="3 13">Belongs to the class VI-like SAM-binding methyltransferase superfamily. Isoprenylcysteine carboxyl methyltransferase family.</text>
</comment>
<proteinExistence type="inferred from homology"/>
<keyword evidence="9 13" id="KW-1133">Transmembrane helix</keyword>
<dbReference type="AlphaFoldDB" id="A0AAJ6YDH0"/>
<dbReference type="GO" id="GO:0032259">
    <property type="term" value="P:methylation"/>
    <property type="evidence" value="ECO:0007669"/>
    <property type="project" value="UniProtKB-KW"/>
</dbReference>
<evidence type="ECO:0000256" key="1">
    <source>
        <dbReference type="ARBA" id="ARBA00001450"/>
    </source>
</evidence>
<evidence type="ECO:0000256" key="13">
    <source>
        <dbReference type="RuleBase" id="RU362022"/>
    </source>
</evidence>
<keyword evidence="13" id="KW-0256">Endoplasmic reticulum</keyword>